<keyword evidence="7 8" id="KW-0066">ATP synthesis</keyword>
<dbReference type="GO" id="GO:0005886">
    <property type="term" value="C:plasma membrane"/>
    <property type="evidence" value="ECO:0007669"/>
    <property type="project" value="UniProtKB-SubCell"/>
</dbReference>
<evidence type="ECO:0000256" key="6">
    <source>
        <dbReference type="ARBA" id="ARBA00023196"/>
    </source>
</evidence>
<dbReference type="NCBIfam" id="NF004402">
    <property type="entry name" value="PRK05758.2-2"/>
    <property type="match status" value="1"/>
</dbReference>
<comment type="subcellular location">
    <subcellularLocation>
        <location evidence="8">Cell membrane</location>
        <topology evidence="8">Peripheral membrane protein</topology>
    </subcellularLocation>
    <subcellularLocation>
        <location evidence="1">Membrane</location>
    </subcellularLocation>
</comment>
<reference evidence="9 10" key="1">
    <citation type="submission" date="2020-08" db="EMBL/GenBank/DDBJ databases">
        <title>Genomic Encyclopedia of Type Strains, Phase IV (KMG-IV): sequencing the most valuable type-strain genomes for metagenomic binning, comparative biology and taxonomic classification.</title>
        <authorList>
            <person name="Goeker M."/>
        </authorList>
    </citation>
    <scope>NUCLEOTIDE SEQUENCE [LARGE SCALE GENOMIC DNA]</scope>
    <source>
        <strain evidence="9 10">DSM 12141</strain>
    </source>
</reference>
<dbReference type="EMBL" id="JACHIB010000015">
    <property type="protein sequence ID" value="MBB6084524.1"/>
    <property type="molecule type" value="Genomic_DNA"/>
</dbReference>
<organism evidence="9 10">
    <name type="scientific">Castellaniella defragrans</name>
    <name type="common">Alcaligenes defragrans</name>
    <dbReference type="NCBI Taxonomy" id="75697"/>
    <lineage>
        <taxon>Bacteria</taxon>
        <taxon>Pseudomonadati</taxon>
        <taxon>Pseudomonadota</taxon>
        <taxon>Betaproteobacteria</taxon>
        <taxon>Burkholderiales</taxon>
        <taxon>Alcaligenaceae</taxon>
        <taxon>Castellaniella</taxon>
    </lineage>
</organism>
<dbReference type="PRINTS" id="PR00125">
    <property type="entry name" value="ATPASEDELTA"/>
</dbReference>
<dbReference type="PANTHER" id="PTHR11910">
    <property type="entry name" value="ATP SYNTHASE DELTA CHAIN"/>
    <property type="match status" value="1"/>
</dbReference>
<keyword evidence="8" id="KW-1003">Cell membrane</keyword>
<keyword evidence="3 8" id="KW-0375">Hydrogen ion transport</keyword>
<dbReference type="RefSeq" id="WP_043684939.1">
    <property type="nucleotide sequence ID" value="NZ_JACHIB010000015.1"/>
</dbReference>
<protein>
    <recommendedName>
        <fullName evidence="8">ATP synthase subunit delta</fullName>
    </recommendedName>
    <alternativeName>
        <fullName evidence="8">ATP synthase F(1) sector subunit delta</fullName>
    </alternativeName>
    <alternativeName>
        <fullName evidence="8">F-type ATPase subunit delta</fullName>
        <shortName evidence="8">F-ATPase subunit delta</shortName>
    </alternativeName>
</protein>
<dbReference type="SUPFAM" id="SSF47928">
    <property type="entry name" value="N-terminal domain of the delta subunit of the F1F0-ATP synthase"/>
    <property type="match status" value="1"/>
</dbReference>
<dbReference type="Pfam" id="PF00213">
    <property type="entry name" value="OSCP"/>
    <property type="match status" value="1"/>
</dbReference>
<keyword evidence="4 8" id="KW-0406">Ion transport</keyword>
<evidence type="ECO:0000256" key="1">
    <source>
        <dbReference type="ARBA" id="ARBA00004370"/>
    </source>
</evidence>
<dbReference type="Proteomes" id="UP000541136">
    <property type="component" value="Unassembled WGS sequence"/>
</dbReference>
<evidence type="ECO:0000313" key="9">
    <source>
        <dbReference type="EMBL" id="MBB6084524.1"/>
    </source>
</evidence>
<evidence type="ECO:0000256" key="8">
    <source>
        <dbReference type="HAMAP-Rule" id="MF_01416"/>
    </source>
</evidence>
<evidence type="ECO:0000256" key="4">
    <source>
        <dbReference type="ARBA" id="ARBA00023065"/>
    </source>
</evidence>
<keyword evidence="2 8" id="KW-0813">Transport</keyword>
<evidence type="ECO:0000313" key="10">
    <source>
        <dbReference type="Proteomes" id="UP000541136"/>
    </source>
</evidence>
<dbReference type="NCBIfam" id="TIGR01145">
    <property type="entry name" value="ATP_synt_delta"/>
    <property type="match status" value="1"/>
</dbReference>
<comment type="function">
    <text evidence="8">F(1)F(0) ATP synthase produces ATP from ADP in the presence of a proton or sodium gradient. F-type ATPases consist of two structural domains, F(1) containing the extramembraneous catalytic core and F(0) containing the membrane proton channel, linked together by a central stalk and a peripheral stalk. During catalysis, ATP synthesis in the catalytic domain of F(1) is coupled via a rotary mechanism of the central stalk subunits to proton translocation.</text>
</comment>
<dbReference type="GO" id="GO:0045259">
    <property type="term" value="C:proton-transporting ATP synthase complex"/>
    <property type="evidence" value="ECO:0007669"/>
    <property type="project" value="UniProtKB-KW"/>
</dbReference>
<name>A0A7W9TPW3_CASDE</name>
<evidence type="ECO:0000256" key="3">
    <source>
        <dbReference type="ARBA" id="ARBA00022781"/>
    </source>
</evidence>
<comment type="function">
    <text evidence="8">This protein is part of the stalk that links CF(0) to CF(1). It either transmits conformational changes from CF(0) to CF(1) or is implicated in proton conduction.</text>
</comment>
<evidence type="ECO:0000256" key="5">
    <source>
        <dbReference type="ARBA" id="ARBA00023136"/>
    </source>
</evidence>
<evidence type="ECO:0000256" key="7">
    <source>
        <dbReference type="ARBA" id="ARBA00023310"/>
    </source>
</evidence>
<accession>A0A7W9TPW3</accession>
<sequence>MAELSTIARPYAEALFESVRDDARGLEYWSGVMSLLAQVSGMPDVLEAMADPRLSDAQRTGLLTGLVPQELPAQAANLVALVVENGRVQALPQVAEQFELLRNQLEGTALARITSAYPLDDAQVAALLQGLERKFGLKLKSQVTVDPELIGGVRVAVGDHVLDTSVQARLAALRDTLAA</sequence>
<comment type="caution">
    <text evidence="9">The sequence shown here is derived from an EMBL/GenBank/DDBJ whole genome shotgun (WGS) entry which is preliminary data.</text>
</comment>
<dbReference type="AlphaFoldDB" id="A0A7W9TPW3"/>
<dbReference type="Gene3D" id="1.10.520.20">
    <property type="entry name" value="N-terminal domain of the delta subunit of the F1F0-ATP synthase"/>
    <property type="match status" value="1"/>
</dbReference>
<dbReference type="InterPro" id="IPR026015">
    <property type="entry name" value="ATP_synth_OSCP/delta_N_sf"/>
</dbReference>
<keyword evidence="5 8" id="KW-0472">Membrane</keyword>
<dbReference type="GO" id="GO:0046933">
    <property type="term" value="F:proton-transporting ATP synthase activity, rotational mechanism"/>
    <property type="evidence" value="ECO:0007669"/>
    <property type="project" value="UniProtKB-UniRule"/>
</dbReference>
<gene>
    <name evidence="8" type="primary">atpH</name>
    <name evidence="9" type="ORF">HNR28_002570</name>
</gene>
<dbReference type="InterPro" id="IPR000711">
    <property type="entry name" value="ATPase_OSCP/dsu"/>
</dbReference>
<comment type="similarity">
    <text evidence="8">Belongs to the ATPase delta chain family.</text>
</comment>
<keyword evidence="6 8" id="KW-0139">CF(1)</keyword>
<proteinExistence type="inferred from homology"/>
<evidence type="ECO:0000256" key="2">
    <source>
        <dbReference type="ARBA" id="ARBA00022448"/>
    </source>
</evidence>
<dbReference type="HAMAP" id="MF_01416">
    <property type="entry name" value="ATP_synth_delta_bact"/>
    <property type="match status" value="1"/>
</dbReference>